<dbReference type="AlphaFoldDB" id="A0A1F5YFD4"/>
<feature type="coiled-coil region" evidence="2">
    <location>
        <begin position="76"/>
        <end position="117"/>
    </location>
</feature>
<dbReference type="InterPro" id="IPR057309">
    <property type="entry name" value="PcsB_CC"/>
</dbReference>
<evidence type="ECO:0000259" key="4">
    <source>
        <dbReference type="Pfam" id="PF24568"/>
    </source>
</evidence>
<name>A0A1F5YFD4_9BACT</name>
<proteinExistence type="predicted"/>
<keyword evidence="2" id="KW-0175">Coiled coil</keyword>
<keyword evidence="1 3" id="KW-0732">Signal</keyword>
<feature type="signal peptide" evidence="3">
    <location>
        <begin position="1"/>
        <end position="23"/>
    </location>
</feature>
<dbReference type="InterPro" id="IPR011055">
    <property type="entry name" value="Dup_hybrid_motif"/>
</dbReference>
<evidence type="ECO:0000313" key="6">
    <source>
        <dbReference type="Proteomes" id="UP000177396"/>
    </source>
</evidence>
<dbReference type="PANTHER" id="PTHR21666">
    <property type="entry name" value="PEPTIDASE-RELATED"/>
    <property type="match status" value="1"/>
</dbReference>
<dbReference type="GO" id="GO:0004222">
    <property type="term" value="F:metalloendopeptidase activity"/>
    <property type="evidence" value="ECO:0007669"/>
    <property type="project" value="TreeGrafter"/>
</dbReference>
<evidence type="ECO:0000256" key="2">
    <source>
        <dbReference type="SAM" id="Coils"/>
    </source>
</evidence>
<evidence type="ECO:0000256" key="3">
    <source>
        <dbReference type="SAM" id="SignalP"/>
    </source>
</evidence>
<evidence type="ECO:0000256" key="1">
    <source>
        <dbReference type="ARBA" id="ARBA00022729"/>
    </source>
</evidence>
<comment type="caution">
    <text evidence="5">The sequence shown here is derived from an EMBL/GenBank/DDBJ whole genome shotgun (WGS) entry which is preliminary data.</text>
</comment>
<gene>
    <name evidence="5" type="ORF">A2153_00745</name>
</gene>
<dbReference type="Proteomes" id="UP000177396">
    <property type="component" value="Unassembled WGS sequence"/>
</dbReference>
<accession>A0A1F5YFD4</accession>
<dbReference type="Gene3D" id="2.70.70.10">
    <property type="entry name" value="Glucose Permease (Domain IIA)"/>
    <property type="match status" value="2"/>
</dbReference>
<dbReference type="CDD" id="cd12797">
    <property type="entry name" value="M23_peptidase"/>
    <property type="match status" value="2"/>
</dbReference>
<feature type="coiled-coil region" evidence="2">
    <location>
        <begin position="171"/>
        <end position="240"/>
    </location>
</feature>
<dbReference type="Pfam" id="PF24568">
    <property type="entry name" value="CC_PcsB"/>
    <property type="match status" value="1"/>
</dbReference>
<reference evidence="5 6" key="1">
    <citation type="journal article" date="2016" name="Nat. Commun.">
        <title>Thousands of microbial genomes shed light on interconnected biogeochemical processes in an aquifer system.</title>
        <authorList>
            <person name="Anantharaman K."/>
            <person name="Brown C.T."/>
            <person name="Hug L.A."/>
            <person name="Sharon I."/>
            <person name="Castelle C.J."/>
            <person name="Probst A.J."/>
            <person name="Thomas B.C."/>
            <person name="Singh A."/>
            <person name="Wilkins M.J."/>
            <person name="Karaoz U."/>
            <person name="Brodie E.L."/>
            <person name="Williams K.H."/>
            <person name="Hubbard S.S."/>
            <person name="Banfield J.F."/>
        </authorList>
    </citation>
    <scope>NUCLEOTIDE SEQUENCE [LARGE SCALE GENOMIC DNA]</scope>
</reference>
<evidence type="ECO:0000313" key="5">
    <source>
        <dbReference type="EMBL" id="OGF98898.1"/>
    </source>
</evidence>
<feature type="domain" description="Peptidoglycan hydrolase PcsB coiled-coil" evidence="4">
    <location>
        <begin position="104"/>
        <end position="175"/>
    </location>
</feature>
<protein>
    <recommendedName>
        <fullName evidence="4">Peptidoglycan hydrolase PcsB coiled-coil domain-containing protein</fullName>
    </recommendedName>
</protein>
<dbReference type="InterPro" id="IPR050570">
    <property type="entry name" value="Cell_wall_metabolism_enzyme"/>
</dbReference>
<dbReference type="PANTHER" id="PTHR21666:SF268">
    <property type="entry name" value="PEPTIDASE M23 DOMAIN-CONTAINING PROTEIN"/>
    <property type="match status" value="1"/>
</dbReference>
<dbReference type="Gene3D" id="6.10.250.3150">
    <property type="match status" value="1"/>
</dbReference>
<dbReference type="SUPFAM" id="SSF51261">
    <property type="entry name" value="Duplicated hybrid motif"/>
    <property type="match status" value="2"/>
</dbReference>
<organism evidence="5 6">
    <name type="scientific">Candidatus Gottesmanbacteria bacterium RBG_16_38_7b</name>
    <dbReference type="NCBI Taxonomy" id="1798372"/>
    <lineage>
        <taxon>Bacteria</taxon>
        <taxon>Candidatus Gottesmaniibacteriota</taxon>
    </lineage>
</organism>
<sequence length="408" mass="46224">MLSTVKRISAFSLTFFLAFYFLAVNVNSATVCPANDPCQDKSDTNEKVVCYTDVVNTCASQRQNMAAQIIYLTTSIELTNAKIEATKAKISQIEKDIVNISEKIDKLENTLTKITKVLLDRIVATYRLGEQSYLSLFLSSNGFSDFVNRFKYMQKVQAHDRKLLFQLVNSKENFKDQKQQREDKKVELDQAKKQLEKEQSTLAIQKKEKELFLETTRNSEARFRQELSAARREAEGIQQAASILSTAGVPVRINRGDTIGIMGNTGFSTGAHLHFSVYNLKESELSKFNFNSGYENPFNIITSRELTFDATSCDDVSPNQKTRKTVGSGSWSWPMNNPSISQCFGHTPWSWRYSTGIHNGIDMYDDVDTLIRAVESGNKYVYRGGQAIGNGVFIFHDNGKMTLYWHLQ</sequence>
<dbReference type="EMBL" id="MFJB01000080">
    <property type="protein sequence ID" value="OGF98898.1"/>
    <property type="molecule type" value="Genomic_DNA"/>
</dbReference>
<feature type="chain" id="PRO_5009522454" description="Peptidoglycan hydrolase PcsB coiled-coil domain-containing protein" evidence="3">
    <location>
        <begin position="24"/>
        <end position="408"/>
    </location>
</feature>